<protein>
    <submittedName>
        <fullName evidence="1">Uncharacterized protein</fullName>
    </submittedName>
</protein>
<reference evidence="1 2" key="1">
    <citation type="journal article" date="2019" name="Int. J. Syst. Evol. Microbiol.">
        <title>The Global Catalogue of Microorganisms (GCM) 10K type strain sequencing project: providing services to taxonomists for standard genome sequencing and annotation.</title>
        <authorList>
            <consortium name="The Broad Institute Genomics Platform"/>
            <consortium name="The Broad Institute Genome Sequencing Center for Infectious Disease"/>
            <person name="Wu L."/>
            <person name="Ma J."/>
        </authorList>
    </citation>
    <scope>NUCLEOTIDE SEQUENCE [LARGE SCALE GENOMIC DNA]</scope>
    <source>
        <strain evidence="1 2">JCM 10303</strain>
    </source>
</reference>
<dbReference type="Proteomes" id="UP001500729">
    <property type="component" value="Unassembled WGS sequence"/>
</dbReference>
<sequence>MRVRPPAELRVLRDLFEACDPAPRRLVEAAYAAASRKWSGGGSALRLIGDSADAPARTRRAGMGETRVLTFAMPGRMLEMDLIPVAEGLFRAVGLVLGRPGHSAPAGDVVLRHATGESVGALDERGGFAVDDVPRGPLSVVFRQERSAAAVADWLVC</sequence>
<evidence type="ECO:0000313" key="1">
    <source>
        <dbReference type="EMBL" id="GAA0538927.1"/>
    </source>
</evidence>
<gene>
    <name evidence="1" type="ORF">GCM10009533_42670</name>
</gene>
<evidence type="ECO:0000313" key="2">
    <source>
        <dbReference type="Proteomes" id="UP001500729"/>
    </source>
</evidence>
<dbReference type="RefSeq" id="WP_011875224.1">
    <property type="nucleotide sequence ID" value="NZ_BAAAGS010000029.1"/>
</dbReference>
<dbReference type="EMBL" id="BAAAGS010000029">
    <property type="protein sequence ID" value="GAA0538927.1"/>
    <property type="molecule type" value="Genomic_DNA"/>
</dbReference>
<name>A0ABN1DB35_SACER</name>
<keyword evidence="2" id="KW-1185">Reference proteome</keyword>
<proteinExistence type="predicted"/>
<accession>A0ABN1DB35</accession>
<organism evidence="1 2">
    <name type="scientific">Saccharopolyspora erythraea</name>
    <name type="common">Streptomyces erythraeus</name>
    <dbReference type="NCBI Taxonomy" id="1836"/>
    <lineage>
        <taxon>Bacteria</taxon>
        <taxon>Bacillati</taxon>
        <taxon>Actinomycetota</taxon>
        <taxon>Actinomycetes</taxon>
        <taxon>Pseudonocardiales</taxon>
        <taxon>Pseudonocardiaceae</taxon>
        <taxon>Saccharopolyspora</taxon>
    </lineage>
</organism>
<comment type="caution">
    <text evidence="1">The sequence shown here is derived from an EMBL/GenBank/DDBJ whole genome shotgun (WGS) entry which is preliminary data.</text>
</comment>